<keyword evidence="5" id="KW-1185">Reference proteome</keyword>
<dbReference type="InterPro" id="IPR001155">
    <property type="entry name" value="OxRdtase_FMN_N"/>
</dbReference>
<dbReference type="RefSeq" id="WP_133430093.1">
    <property type="nucleotide sequence ID" value="NZ_BMCC01000003.1"/>
</dbReference>
<proteinExistence type="predicted"/>
<comment type="caution">
    <text evidence="4">The sequence shown here is derived from an EMBL/GenBank/DDBJ whole genome shotgun (WGS) entry which is preliminary data.</text>
</comment>
<sequence length="376" mass="42037">MNSKYNDLFQPLKLNNGVELRNRFVLAPLTHISSNEDGTIADREIPYMESRSKDVGMSITAASNIMDIGQAFPGQPSIAHDSDIEGLKRLATAMKKNGAKAIVQIHHGGVQALPEYIPDGEVVGPSAMELKSFGQEHTHSAREMTEDEINETIKAFGEATRRAIEAGFDGVEIHGANGYIIHQFVSPHFNKRTDQWKDSFLFALKVVDEVVKTVKEHGNDDFIIGYRFSPEEAFNPGIKMELTEELIKHLIEKPLHYLHASLMHIHGDVHEGKYAGENRIQLLHQWVDGRMPLIGIGSIFTADDAIDALNTGVELIAVGRELLLDHTFVAKIKEGKEDEIISYFDPEDPNKHDLPEPLLQQFKAGFYPLPSKEDNK</sequence>
<dbReference type="SUPFAM" id="SSF51395">
    <property type="entry name" value="FMN-linked oxidoreductases"/>
    <property type="match status" value="1"/>
</dbReference>
<dbReference type="GO" id="GO:0016491">
    <property type="term" value="F:oxidoreductase activity"/>
    <property type="evidence" value="ECO:0007669"/>
    <property type="project" value="UniProtKB-KW"/>
</dbReference>
<keyword evidence="2" id="KW-0560">Oxidoreductase</keyword>
<dbReference type="InterPro" id="IPR013785">
    <property type="entry name" value="Aldolase_TIM"/>
</dbReference>
<dbReference type="Pfam" id="PF00724">
    <property type="entry name" value="Oxidored_FMN"/>
    <property type="match status" value="1"/>
</dbReference>
<protein>
    <submittedName>
        <fullName evidence="4">NADH-dependent flavin oxidoreductase</fullName>
    </submittedName>
</protein>
<dbReference type="Proteomes" id="UP000295328">
    <property type="component" value="Unassembled WGS sequence"/>
</dbReference>
<evidence type="ECO:0000256" key="1">
    <source>
        <dbReference type="ARBA" id="ARBA00022630"/>
    </source>
</evidence>
<keyword evidence="1" id="KW-0285">Flavoprotein</keyword>
<evidence type="ECO:0000313" key="4">
    <source>
        <dbReference type="EMBL" id="TDM02082.1"/>
    </source>
</evidence>
<evidence type="ECO:0000256" key="2">
    <source>
        <dbReference type="ARBA" id="ARBA00023002"/>
    </source>
</evidence>
<dbReference type="Gene3D" id="3.20.20.70">
    <property type="entry name" value="Aldolase class I"/>
    <property type="match status" value="1"/>
</dbReference>
<evidence type="ECO:0000259" key="3">
    <source>
        <dbReference type="Pfam" id="PF00724"/>
    </source>
</evidence>
<dbReference type="GO" id="GO:0010181">
    <property type="term" value="F:FMN binding"/>
    <property type="evidence" value="ECO:0007669"/>
    <property type="project" value="InterPro"/>
</dbReference>
<dbReference type="OrthoDB" id="9772736at2"/>
<name>A0A4R6BK28_9STAP</name>
<organism evidence="4 5">
    <name type="scientific">Macrococcus hajekii</name>
    <dbReference type="NCBI Taxonomy" id="198482"/>
    <lineage>
        <taxon>Bacteria</taxon>
        <taxon>Bacillati</taxon>
        <taxon>Bacillota</taxon>
        <taxon>Bacilli</taxon>
        <taxon>Bacillales</taxon>
        <taxon>Staphylococcaceae</taxon>
        <taxon>Macrococcus</taxon>
    </lineage>
</organism>
<feature type="domain" description="NADH:flavin oxidoreductase/NADH oxidase N-terminal" evidence="3">
    <location>
        <begin position="7"/>
        <end position="339"/>
    </location>
</feature>
<dbReference type="PANTHER" id="PTHR43656:SF2">
    <property type="entry name" value="BINDING OXIDOREDUCTASE, PUTATIVE (AFU_ORTHOLOGUE AFUA_2G08260)-RELATED"/>
    <property type="match status" value="1"/>
</dbReference>
<dbReference type="InterPro" id="IPR051799">
    <property type="entry name" value="NADH_flavin_oxidoreductase"/>
</dbReference>
<accession>A0A4R6BK28</accession>
<gene>
    <name evidence="4" type="ORF">ERX37_07730</name>
</gene>
<reference evidence="4 5" key="1">
    <citation type="submission" date="2019-01" db="EMBL/GenBank/DDBJ databases">
        <title>Draft genome sequences of the type strains of six Macrococcus species.</title>
        <authorList>
            <person name="Mazhar S."/>
            <person name="Altermann E."/>
            <person name="Hill C."/>
            <person name="Mcauliffe O."/>
        </authorList>
    </citation>
    <scope>NUCLEOTIDE SEQUENCE [LARGE SCALE GENOMIC DNA]</scope>
    <source>
        <strain evidence="4 5">CCM4809</strain>
    </source>
</reference>
<dbReference type="EMBL" id="SCWE01000002">
    <property type="protein sequence ID" value="TDM02082.1"/>
    <property type="molecule type" value="Genomic_DNA"/>
</dbReference>
<dbReference type="PANTHER" id="PTHR43656">
    <property type="entry name" value="BINDING OXIDOREDUCTASE, PUTATIVE (AFU_ORTHOLOGUE AFUA_2G08260)-RELATED"/>
    <property type="match status" value="1"/>
</dbReference>
<dbReference type="AlphaFoldDB" id="A0A4R6BK28"/>
<dbReference type="CDD" id="cd04735">
    <property type="entry name" value="OYE_like_4_FMN"/>
    <property type="match status" value="1"/>
</dbReference>
<evidence type="ECO:0000313" key="5">
    <source>
        <dbReference type="Proteomes" id="UP000295328"/>
    </source>
</evidence>